<name>A0A2T0ACT3_RHOTO</name>
<reference evidence="2 3" key="1">
    <citation type="journal article" date="2018" name="Elife">
        <title>Functional genomics of lipid metabolism in the oleaginous yeast Rhodosporidium toruloides.</title>
        <authorList>
            <person name="Coradetti S.T."/>
            <person name="Pinel D."/>
            <person name="Geiselman G."/>
            <person name="Ito M."/>
            <person name="Mondo S."/>
            <person name="Reilly M.C."/>
            <person name="Cheng Y.F."/>
            <person name="Bauer S."/>
            <person name="Grigoriev I."/>
            <person name="Gladden J.M."/>
            <person name="Simmons B.A."/>
            <person name="Brem R."/>
            <person name="Arkin A.P."/>
            <person name="Skerker J.M."/>
        </authorList>
    </citation>
    <scope>NUCLEOTIDE SEQUENCE [LARGE SCALE GENOMIC DNA]</scope>
    <source>
        <strain evidence="2 3">NBRC 0880</strain>
    </source>
</reference>
<comment type="caution">
    <text evidence="2">The sequence shown here is derived from an EMBL/GenBank/DDBJ whole genome shotgun (WGS) entry which is preliminary data.</text>
</comment>
<proteinExistence type="predicted"/>
<sequence length="224" mass="25040">MSCWQLELLHEKTLDRFSLSTSTRRARQDGWSVKDRRSSSLSLVSNTKRKVVLVVSRDRLARSLSPHPSSASTSTSLVDSLVSLLTVSLNSLGSLDSAVKNFATRLSFRKTRESGIEIFIINIMHLADKGDIDAPRLDSFTRGKSMNMAKHMDRLTRATSAYEGFQLALLTERKIKIGQIRKDYLVDKGDIDAPRSASTPSSTKSEEKTDESEREVAVWESFAL</sequence>
<dbReference type="EMBL" id="LCTV02000003">
    <property type="protein sequence ID" value="PRQ75811.1"/>
    <property type="molecule type" value="Genomic_DNA"/>
</dbReference>
<gene>
    <name evidence="2" type="ORF">AAT19DRAFT_12833</name>
</gene>
<feature type="region of interest" description="Disordered" evidence="1">
    <location>
        <begin position="190"/>
        <end position="216"/>
    </location>
</feature>
<evidence type="ECO:0000313" key="3">
    <source>
        <dbReference type="Proteomes" id="UP000239560"/>
    </source>
</evidence>
<dbReference type="OrthoDB" id="10659783at2759"/>
<evidence type="ECO:0000313" key="2">
    <source>
        <dbReference type="EMBL" id="PRQ75811.1"/>
    </source>
</evidence>
<evidence type="ECO:0000256" key="1">
    <source>
        <dbReference type="SAM" id="MobiDB-lite"/>
    </source>
</evidence>
<dbReference type="Proteomes" id="UP000239560">
    <property type="component" value="Unassembled WGS sequence"/>
</dbReference>
<feature type="compositionally biased region" description="Low complexity" evidence="1">
    <location>
        <begin position="194"/>
        <end position="203"/>
    </location>
</feature>
<accession>A0A2T0ACT3</accession>
<organism evidence="2 3">
    <name type="scientific">Rhodotorula toruloides</name>
    <name type="common">Yeast</name>
    <name type="synonym">Rhodosporidium toruloides</name>
    <dbReference type="NCBI Taxonomy" id="5286"/>
    <lineage>
        <taxon>Eukaryota</taxon>
        <taxon>Fungi</taxon>
        <taxon>Dikarya</taxon>
        <taxon>Basidiomycota</taxon>
        <taxon>Pucciniomycotina</taxon>
        <taxon>Microbotryomycetes</taxon>
        <taxon>Sporidiobolales</taxon>
        <taxon>Sporidiobolaceae</taxon>
        <taxon>Rhodotorula</taxon>
    </lineage>
</organism>
<protein>
    <submittedName>
        <fullName evidence="2">Uncharacterized protein</fullName>
    </submittedName>
</protein>
<dbReference type="AlphaFoldDB" id="A0A2T0ACT3"/>